<dbReference type="InterPro" id="IPR045357">
    <property type="entry name" value="Aminopeptidase_N-like_N"/>
</dbReference>
<dbReference type="InterPro" id="IPR001930">
    <property type="entry name" value="Peptidase_M1"/>
</dbReference>
<evidence type="ECO:0000256" key="4">
    <source>
        <dbReference type="ARBA" id="ARBA00012564"/>
    </source>
</evidence>
<dbReference type="SUPFAM" id="SSF55486">
    <property type="entry name" value="Metalloproteases ('zincins'), catalytic domain"/>
    <property type="match status" value="1"/>
</dbReference>
<dbReference type="Gene3D" id="2.60.40.1730">
    <property type="entry name" value="tricorn interacting facor f3 domain"/>
    <property type="match status" value="1"/>
</dbReference>
<evidence type="ECO:0000256" key="6">
    <source>
        <dbReference type="ARBA" id="ARBA00022438"/>
    </source>
</evidence>
<comment type="similarity">
    <text evidence="3">Belongs to the peptidase M1 family.</text>
</comment>
<evidence type="ECO:0000259" key="14">
    <source>
        <dbReference type="Pfam" id="PF01433"/>
    </source>
</evidence>
<dbReference type="EMBL" id="RCDA01000001">
    <property type="protein sequence ID" value="RLK50530.1"/>
    <property type="molecule type" value="Genomic_DNA"/>
</dbReference>
<feature type="domain" description="Peptidase M1 alanyl aminopeptidase Ig-like fold" evidence="15">
    <location>
        <begin position="450"/>
        <end position="555"/>
    </location>
</feature>
<dbReference type="FunFam" id="2.60.40.1730:FF:000005">
    <property type="entry name" value="Aminopeptidase N"/>
    <property type="match status" value="1"/>
</dbReference>
<feature type="domain" description="Peptidase M1 membrane alanine aminopeptidase" evidence="14">
    <location>
        <begin position="232"/>
        <end position="442"/>
    </location>
</feature>
<sequence length="881" mass="99780">MTDQKQRKAVKLSDYEPPAFEVETVDLHFQLTEDCARVRTRMHLHRADGVDLHEPLHLHGEALELEALYLDGQPLAMDDFLLTRQGLSIERVPDRFELEVHTLLRPQDNTSLSGLYRSGGNFCTQCEAEGFRRITYFPDRPDVLSRFTTTIEADRQRYPVLLSNGDLVDSGDAGEGRHWVKWVDPWPKPSYLFALVAGDLHCHQDTYRTRSGRDVQLEFYVEHENANRTGHAMESLKKAMRWDEDTYGLEYDLDTYMVVAVGDFNMGAMENKGLNIFNTQYVLASPETATDADFEAVEAVIGHEYFHNYTGNRVTCRDWFQLSLKEGLTVFREQQFSEDMGSPAVQRIQQVRLLRSAQFPEDASPMAHPVRPESYVEINNFYTATVYIKGAEVIRMYHTLLGDAVFRQGVKRYLERFDGQAVTIEDFRQTLAETGGRDLGQFGRWYSQTGTPRVRVRDEFDPARGRYTLHISQSCPPTPDQAEKKPFHIPVAVGLLGRDGQALSLRLSGESVAEGTTRVLELTGSEQQFTFEGLAERPVPSLLRGFSAPVILEYDYDDDDLAFLLAHDNDPFARWEAGQQLALRVILRRVQGQASPNDSRQVIQAFQQVLEAPDLDPSLAAEALALPQEAYLAQHMDPADPVAIRAAREALRTELAQALASQWRDTYRRYRPEGPWRLDADHIAGRRLANLALGYLGATGAAEDNGLVQQQYHRADNMTDSLAALALLADREDEAAVTALDDFYQRWRQTPLVLDKWFRVQAMSRHPRVVERVQALVQHPDFDLRNPNRVRAVIGAFAQGNPAAFHDDSGTGYRLLAAHVIRLDAINPQVAARMALPLSKWQRYDASRQKMMKNELQRIADAPSLSNDVYEVVSRSLEATG</sequence>
<feature type="domain" description="Aminopeptidase N-like N-terminal" evidence="17">
    <location>
        <begin position="97"/>
        <end position="192"/>
    </location>
</feature>
<evidence type="ECO:0000259" key="17">
    <source>
        <dbReference type="Pfam" id="PF17900"/>
    </source>
</evidence>
<dbReference type="AlphaFoldDB" id="A0A498CBL0"/>
<protein>
    <recommendedName>
        <fullName evidence="5 13">Aminopeptidase N</fullName>
        <ecNumber evidence="4 13">3.4.11.2</ecNumber>
    </recommendedName>
</protein>
<dbReference type="OrthoDB" id="100605at2"/>
<evidence type="ECO:0000256" key="2">
    <source>
        <dbReference type="ARBA" id="ARBA00001947"/>
    </source>
</evidence>
<evidence type="ECO:0000256" key="5">
    <source>
        <dbReference type="ARBA" id="ARBA00015611"/>
    </source>
</evidence>
<dbReference type="InterPro" id="IPR014782">
    <property type="entry name" value="Peptidase_M1_dom"/>
</dbReference>
<dbReference type="PANTHER" id="PTHR46322:SF1">
    <property type="entry name" value="PUROMYCIN-SENSITIVE AMINOPEPTIDASE"/>
    <property type="match status" value="1"/>
</dbReference>
<dbReference type="InterPro" id="IPR037144">
    <property type="entry name" value="Peptidase_M1_pepN_C_sf"/>
</dbReference>
<dbReference type="Gene3D" id="1.10.390.10">
    <property type="entry name" value="Neutral Protease Domain 2"/>
    <property type="match status" value="1"/>
</dbReference>
<keyword evidence="6 18" id="KW-0031">Aminopeptidase</keyword>
<dbReference type="FunFam" id="2.60.40.1840:FF:000001">
    <property type="entry name" value="Aminopeptidase N"/>
    <property type="match status" value="1"/>
</dbReference>
<keyword evidence="19" id="KW-1185">Reference proteome</keyword>
<comment type="catalytic activity">
    <reaction evidence="1">
        <text>Release of an N-terminal amino acid, Xaa-|-Yaa- from a peptide, amide or arylamide. Xaa is preferably Ala, but may be most amino acids including Pro (slow action). When a terminal hydrophobic residue is followed by a prolyl residue, the two may be released as an intact Xaa-Pro dipeptide.</text>
        <dbReference type="EC" id="3.4.11.2"/>
    </reaction>
</comment>
<evidence type="ECO:0000256" key="13">
    <source>
        <dbReference type="NCBIfam" id="TIGR02414"/>
    </source>
</evidence>
<comment type="function">
    <text evidence="12">Aminopeptidase N is involved in the degradation of intracellular peptides generated by protein breakdown during normal growth as well as in response to nutrient starvation.</text>
</comment>
<keyword evidence="10" id="KW-0862">Zinc</keyword>
<dbReference type="InterPro" id="IPR035414">
    <property type="entry name" value="Peptidase_M1_pepN_Ig-like"/>
</dbReference>
<dbReference type="Pfam" id="PF17432">
    <property type="entry name" value="DUF3458_C"/>
    <property type="match status" value="1"/>
</dbReference>
<evidence type="ECO:0000256" key="1">
    <source>
        <dbReference type="ARBA" id="ARBA00000098"/>
    </source>
</evidence>
<dbReference type="InterPro" id="IPR038438">
    <property type="entry name" value="PepN_Ig-like_sf"/>
</dbReference>
<evidence type="ECO:0000256" key="12">
    <source>
        <dbReference type="ARBA" id="ARBA00059739"/>
    </source>
</evidence>
<evidence type="ECO:0000256" key="10">
    <source>
        <dbReference type="ARBA" id="ARBA00022833"/>
    </source>
</evidence>
<evidence type="ECO:0000313" key="18">
    <source>
        <dbReference type="EMBL" id="RLK50530.1"/>
    </source>
</evidence>
<dbReference type="PRINTS" id="PR00756">
    <property type="entry name" value="ALADIPTASE"/>
</dbReference>
<dbReference type="InterPro" id="IPR027268">
    <property type="entry name" value="Peptidase_M4/M1_CTD_sf"/>
</dbReference>
<evidence type="ECO:0000256" key="7">
    <source>
        <dbReference type="ARBA" id="ARBA00022670"/>
    </source>
</evidence>
<dbReference type="InterPro" id="IPR012779">
    <property type="entry name" value="Peptidase_M1_pepN"/>
</dbReference>
<evidence type="ECO:0000259" key="15">
    <source>
        <dbReference type="Pfam" id="PF11940"/>
    </source>
</evidence>
<keyword evidence="9" id="KW-0378">Hydrolase</keyword>
<dbReference type="GO" id="GO:0006508">
    <property type="term" value="P:proteolysis"/>
    <property type="evidence" value="ECO:0007669"/>
    <property type="project" value="UniProtKB-UniRule"/>
</dbReference>
<evidence type="ECO:0000256" key="8">
    <source>
        <dbReference type="ARBA" id="ARBA00022723"/>
    </source>
</evidence>
<dbReference type="InterPro" id="IPR042097">
    <property type="entry name" value="Aminopeptidase_N-like_N_sf"/>
</dbReference>
<dbReference type="GO" id="GO:0008270">
    <property type="term" value="F:zinc ion binding"/>
    <property type="evidence" value="ECO:0007669"/>
    <property type="project" value="InterPro"/>
</dbReference>
<evidence type="ECO:0000256" key="9">
    <source>
        <dbReference type="ARBA" id="ARBA00022801"/>
    </source>
</evidence>
<dbReference type="Pfam" id="PF11940">
    <property type="entry name" value="DUF3458"/>
    <property type="match status" value="1"/>
</dbReference>
<dbReference type="GO" id="GO:0008237">
    <property type="term" value="F:metallopeptidase activity"/>
    <property type="evidence" value="ECO:0007669"/>
    <property type="project" value="UniProtKB-UniRule"/>
</dbReference>
<gene>
    <name evidence="18" type="ORF">DFR31_0432</name>
</gene>
<dbReference type="GO" id="GO:0016285">
    <property type="term" value="F:alanyl aminopeptidase activity"/>
    <property type="evidence" value="ECO:0007669"/>
    <property type="project" value="UniProtKB-EC"/>
</dbReference>
<dbReference type="NCBIfam" id="TIGR02414">
    <property type="entry name" value="pepN_proteo"/>
    <property type="match status" value="1"/>
</dbReference>
<dbReference type="CDD" id="cd09600">
    <property type="entry name" value="M1_APN"/>
    <property type="match status" value="1"/>
</dbReference>
<comment type="caution">
    <text evidence="18">The sequence shown here is derived from an EMBL/GenBank/DDBJ whole genome shotgun (WGS) entry which is preliminary data.</text>
</comment>
<name>A0A498CBL0_9GAMM</name>
<dbReference type="SUPFAM" id="SSF63737">
    <property type="entry name" value="Leukotriene A4 hydrolase N-terminal domain"/>
    <property type="match status" value="1"/>
</dbReference>
<dbReference type="Gene3D" id="2.60.40.1840">
    <property type="match status" value="1"/>
</dbReference>
<dbReference type="Gene3D" id="1.25.50.10">
    <property type="entry name" value="Peptidase M1, alanyl aminopeptidase, C-terminal domain"/>
    <property type="match status" value="1"/>
</dbReference>
<comment type="cofactor">
    <cofactor evidence="2">
        <name>Zn(2+)</name>
        <dbReference type="ChEBI" id="CHEBI:29105"/>
    </cofactor>
</comment>
<evidence type="ECO:0000256" key="11">
    <source>
        <dbReference type="ARBA" id="ARBA00023049"/>
    </source>
</evidence>
<feature type="domain" description="Peptidase M1 alanyl aminopeptidase C-terminal" evidence="16">
    <location>
        <begin position="558"/>
        <end position="878"/>
    </location>
</feature>
<dbReference type="Pfam" id="PF17900">
    <property type="entry name" value="Peptidase_M1_N"/>
    <property type="match status" value="1"/>
</dbReference>
<reference evidence="18 19" key="1">
    <citation type="submission" date="2018-10" db="EMBL/GenBank/DDBJ databases">
        <title>Genomic Encyclopedia of Type Strains, Phase IV (KMG-IV): sequencing the most valuable type-strain genomes for metagenomic binning, comparative biology and taxonomic classification.</title>
        <authorList>
            <person name="Goeker M."/>
        </authorList>
    </citation>
    <scope>NUCLEOTIDE SEQUENCE [LARGE SCALE GENOMIC DNA]</scope>
    <source>
        <strain evidence="18 19">DSM 12769</strain>
    </source>
</reference>
<dbReference type="RefSeq" id="WP_121441016.1">
    <property type="nucleotide sequence ID" value="NZ_RCDA01000001.1"/>
</dbReference>
<dbReference type="InterPro" id="IPR024601">
    <property type="entry name" value="Peptidase_M1_pepN_C"/>
</dbReference>
<proteinExistence type="inferred from homology"/>
<dbReference type="PANTHER" id="PTHR46322">
    <property type="entry name" value="PUROMYCIN-SENSITIVE AMINOPEPTIDASE"/>
    <property type="match status" value="1"/>
</dbReference>
<evidence type="ECO:0000259" key="16">
    <source>
        <dbReference type="Pfam" id="PF17432"/>
    </source>
</evidence>
<dbReference type="Proteomes" id="UP000275461">
    <property type="component" value="Unassembled WGS sequence"/>
</dbReference>
<keyword evidence="11" id="KW-0482">Metalloprotease</keyword>
<evidence type="ECO:0000256" key="3">
    <source>
        <dbReference type="ARBA" id="ARBA00010136"/>
    </source>
</evidence>
<dbReference type="Pfam" id="PF01433">
    <property type="entry name" value="Peptidase_M1"/>
    <property type="match status" value="1"/>
</dbReference>
<dbReference type="FunFam" id="3.30.2010.30:FF:000002">
    <property type="entry name" value="Putative aminopeptidase N"/>
    <property type="match status" value="1"/>
</dbReference>
<dbReference type="Gene3D" id="3.30.2010.30">
    <property type="match status" value="1"/>
</dbReference>
<dbReference type="EC" id="3.4.11.2" evidence="4 13"/>
<evidence type="ECO:0000313" key="19">
    <source>
        <dbReference type="Proteomes" id="UP000275461"/>
    </source>
</evidence>
<organism evidence="18 19">
    <name type="scientific">Alkalispirillum mobile</name>
    <dbReference type="NCBI Taxonomy" id="85925"/>
    <lineage>
        <taxon>Bacteria</taxon>
        <taxon>Pseudomonadati</taxon>
        <taxon>Pseudomonadota</taxon>
        <taxon>Gammaproteobacteria</taxon>
        <taxon>Chromatiales</taxon>
        <taxon>Ectothiorhodospiraceae</taxon>
        <taxon>Alkalispirillum</taxon>
    </lineage>
</organism>
<accession>A0A498CBL0</accession>
<keyword evidence="7" id="KW-0645">Protease</keyword>
<keyword evidence="8" id="KW-0479">Metal-binding</keyword>